<dbReference type="Proteomes" id="UP001500736">
    <property type="component" value="Unassembled WGS sequence"/>
</dbReference>
<gene>
    <name evidence="1" type="ORF">GCM10009431_06880</name>
</gene>
<proteinExistence type="predicted"/>
<keyword evidence="2" id="KW-1185">Reference proteome</keyword>
<accession>A0ABN1JG29</accession>
<organism evidence="1 2">
    <name type="scientific">Gaetbulibacter jejuensis</name>
    <dbReference type="NCBI Taxonomy" id="584607"/>
    <lineage>
        <taxon>Bacteria</taxon>
        <taxon>Pseudomonadati</taxon>
        <taxon>Bacteroidota</taxon>
        <taxon>Flavobacteriia</taxon>
        <taxon>Flavobacteriales</taxon>
        <taxon>Flavobacteriaceae</taxon>
        <taxon>Gaetbulibacter</taxon>
    </lineage>
</organism>
<protein>
    <recommendedName>
        <fullName evidence="3">TonB C-terminal domain-containing protein</fullName>
    </recommendedName>
</protein>
<dbReference type="EMBL" id="BAAAGF010000001">
    <property type="protein sequence ID" value="GAA0738692.1"/>
    <property type="molecule type" value="Genomic_DNA"/>
</dbReference>
<name>A0ABN1JG29_9FLAO</name>
<evidence type="ECO:0000313" key="1">
    <source>
        <dbReference type="EMBL" id="GAA0738692.1"/>
    </source>
</evidence>
<evidence type="ECO:0000313" key="2">
    <source>
        <dbReference type="Proteomes" id="UP001500736"/>
    </source>
</evidence>
<reference evidence="1 2" key="1">
    <citation type="journal article" date="2019" name="Int. J. Syst. Evol. Microbiol.">
        <title>The Global Catalogue of Microorganisms (GCM) 10K type strain sequencing project: providing services to taxonomists for standard genome sequencing and annotation.</title>
        <authorList>
            <consortium name="The Broad Institute Genomics Platform"/>
            <consortium name="The Broad Institute Genome Sequencing Center for Infectious Disease"/>
            <person name="Wu L."/>
            <person name="Ma J."/>
        </authorList>
    </citation>
    <scope>NUCLEOTIDE SEQUENCE [LARGE SCALE GENOMIC DNA]</scope>
    <source>
        <strain evidence="1 2">JCM 15976</strain>
    </source>
</reference>
<sequence>MSCDYFDKQKISTEEILQEELQTFNWNDVDEYPTFASCDTTSGKANKKNCFETTLRNILNENLSKHNIVVSEDVNDTVILKIKIDSKGQFTIEDIKSSDVTRQQIPELDSLLTHSFDSLPKIYPAIKRSQQVTTQFNLPVIVSIN</sequence>
<evidence type="ECO:0008006" key="3">
    <source>
        <dbReference type="Google" id="ProtNLM"/>
    </source>
</evidence>
<comment type="caution">
    <text evidence="1">The sequence shown here is derived from an EMBL/GenBank/DDBJ whole genome shotgun (WGS) entry which is preliminary data.</text>
</comment>